<keyword evidence="1" id="KW-0812">Transmembrane</keyword>
<evidence type="ECO:0000313" key="3">
    <source>
        <dbReference type="Proteomes" id="UP000637643"/>
    </source>
</evidence>
<dbReference type="EMBL" id="BMKR01000033">
    <property type="protein sequence ID" value="GGG02178.1"/>
    <property type="molecule type" value="Genomic_DNA"/>
</dbReference>
<dbReference type="AlphaFoldDB" id="A0A917CY69"/>
<feature type="transmembrane region" description="Helical" evidence="1">
    <location>
        <begin position="12"/>
        <end position="36"/>
    </location>
</feature>
<gene>
    <name evidence="2" type="ORF">GCM10010912_53750</name>
</gene>
<proteinExistence type="predicted"/>
<sequence>MGPQLESKAAFWFALTKVVTILVLIAIWAILLVIGFKTDAGTVTFSNIGAHGGISKRGFGFLLSFQKLPFTNPNRF</sequence>
<organism evidence="2 3">
    <name type="scientific">Paenibacillus albidus</name>
    <dbReference type="NCBI Taxonomy" id="2041023"/>
    <lineage>
        <taxon>Bacteria</taxon>
        <taxon>Bacillati</taxon>
        <taxon>Bacillota</taxon>
        <taxon>Bacilli</taxon>
        <taxon>Bacillales</taxon>
        <taxon>Paenibacillaceae</taxon>
        <taxon>Paenibacillus</taxon>
    </lineage>
</organism>
<keyword evidence="1" id="KW-1133">Transmembrane helix</keyword>
<evidence type="ECO:0000313" key="2">
    <source>
        <dbReference type="EMBL" id="GGG02178.1"/>
    </source>
</evidence>
<keyword evidence="3" id="KW-1185">Reference proteome</keyword>
<evidence type="ECO:0000256" key="1">
    <source>
        <dbReference type="SAM" id="Phobius"/>
    </source>
</evidence>
<keyword evidence="1" id="KW-0472">Membrane</keyword>
<reference evidence="2" key="1">
    <citation type="journal article" date="2014" name="Int. J. Syst. Evol. Microbiol.">
        <title>Complete genome sequence of Corynebacterium casei LMG S-19264T (=DSM 44701T), isolated from a smear-ripened cheese.</title>
        <authorList>
            <consortium name="US DOE Joint Genome Institute (JGI-PGF)"/>
            <person name="Walter F."/>
            <person name="Albersmeier A."/>
            <person name="Kalinowski J."/>
            <person name="Ruckert C."/>
        </authorList>
    </citation>
    <scope>NUCLEOTIDE SEQUENCE</scope>
    <source>
        <strain evidence="2">CGMCC 1.16134</strain>
    </source>
</reference>
<protein>
    <submittedName>
        <fullName evidence="2">Uncharacterized protein</fullName>
    </submittedName>
</protein>
<reference evidence="2" key="2">
    <citation type="submission" date="2020-09" db="EMBL/GenBank/DDBJ databases">
        <authorList>
            <person name="Sun Q."/>
            <person name="Zhou Y."/>
        </authorList>
    </citation>
    <scope>NUCLEOTIDE SEQUENCE</scope>
    <source>
        <strain evidence="2">CGMCC 1.16134</strain>
    </source>
</reference>
<name>A0A917CY69_9BACL</name>
<accession>A0A917CY69</accession>
<comment type="caution">
    <text evidence="2">The sequence shown here is derived from an EMBL/GenBank/DDBJ whole genome shotgun (WGS) entry which is preliminary data.</text>
</comment>
<dbReference type="Proteomes" id="UP000637643">
    <property type="component" value="Unassembled WGS sequence"/>
</dbReference>